<reference evidence="5" key="1">
    <citation type="submission" date="2022-12" db="EMBL/GenBank/DDBJ databases">
        <title>Genome sequence of HCMS5-2.</title>
        <authorList>
            <person name="Woo H."/>
        </authorList>
    </citation>
    <scope>NUCLEOTIDE SEQUENCE</scope>
    <source>
        <strain evidence="5">HCMS5-2</strain>
    </source>
</reference>
<keyword evidence="6" id="KW-1185">Reference proteome</keyword>
<dbReference type="PANTHER" id="PTHR38445:SF10">
    <property type="entry name" value="GNTR-FAMILY TRANSCRIPTIONAL REGULATOR"/>
    <property type="match status" value="1"/>
</dbReference>
<dbReference type="CDD" id="cd07377">
    <property type="entry name" value="WHTH_GntR"/>
    <property type="match status" value="1"/>
</dbReference>
<dbReference type="Gene3D" id="1.10.287.100">
    <property type="match status" value="1"/>
</dbReference>
<dbReference type="InterPro" id="IPR036390">
    <property type="entry name" value="WH_DNA-bd_sf"/>
</dbReference>
<evidence type="ECO:0000256" key="3">
    <source>
        <dbReference type="ARBA" id="ARBA00023163"/>
    </source>
</evidence>
<organism evidence="5 6">
    <name type="scientific">Pedobacter punctiformis</name>
    <dbReference type="NCBI Taxonomy" id="3004097"/>
    <lineage>
        <taxon>Bacteria</taxon>
        <taxon>Pseudomonadati</taxon>
        <taxon>Bacteroidota</taxon>
        <taxon>Sphingobacteriia</taxon>
        <taxon>Sphingobacteriales</taxon>
        <taxon>Sphingobacteriaceae</taxon>
        <taxon>Pedobacter</taxon>
    </lineage>
</organism>
<dbReference type="SMART" id="SM00345">
    <property type="entry name" value="HTH_GNTR"/>
    <property type="match status" value="1"/>
</dbReference>
<gene>
    <name evidence="5" type="ORF">O0955_11510</name>
</gene>
<proteinExistence type="predicted"/>
<name>A0ABT4L9M2_9SPHI</name>
<evidence type="ECO:0000256" key="2">
    <source>
        <dbReference type="ARBA" id="ARBA00023125"/>
    </source>
</evidence>
<dbReference type="PANTHER" id="PTHR38445">
    <property type="entry name" value="HTH-TYPE TRANSCRIPTIONAL REPRESSOR YTRA"/>
    <property type="match status" value="1"/>
</dbReference>
<sequence length="126" mass="14951">MDFNNTQAIYLQIADYVSDQILMKKWLPDEKIPSVRELAMSLEVNPNTVMRSYEYLQNQNIIYTKRGMGYFVNNDAAELLNKLKKEQFLSEELPIFFHKMYIMGIELSDLNTAFEKFKQHNKEITK</sequence>
<dbReference type="PROSITE" id="PS50949">
    <property type="entry name" value="HTH_GNTR"/>
    <property type="match status" value="1"/>
</dbReference>
<feature type="domain" description="HTH gntR-type" evidence="4">
    <location>
        <begin position="7"/>
        <end position="75"/>
    </location>
</feature>
<keyword evidence="2" id="KW-0238">DNA-binding</keyword>
<accession>A0ABT4L9M2</accession>
<dbReference type="RefSeq" id="WP_269427682.1">
    <property type="nucleotide sequence ID" value="NZ_JAPWGM010000003.1"/>
</dbReference>
<keyword evidence="1" id="KW-0805">Transcription regulation</keyword>
<dbReference type="Gene3D" id="1.10.10.10">
    <property type="entry name" value="Winged helix-like DNA-binding domain superfamily/Winged helix DNA-binding domain"/>
    <property type="match status" value="1"/>
</dbReference>
<keyword evidence="3" id="KW-0804">Transcription</keyword>
<evidence type="ECO:0000259" key="4">
    <source>
        <dbReference type="PROSITE" id="PS50949"/>
    </source>
</evidence>
<dbReference type="InterPro" id="IPR036388">
    <property type="entry name" value="WH-like_DNA-bd_sf"/>
</dbReference>
<dbReference type="InterPro" id="IPR000524">
    <property type="entry name" value="Tscrpt_reg_HTH_GntR"/>
</dbReference>
<protein>
    <submittedName>
        <fullName evidence="5">GntR family transcriptional regulator</fullName>
    </submittedName>
</protein>
<evidence type="ECO:0000256" key="1">
    <source>
        <dbReference type="ARBA" id="ARBA00023015"/>
    </source>
</evidence>
<dbReference type="SUPFAM" id="SSF46785">
    <property type="entry name" value="Winged helix' DNA-binding domain"/>
    <property type="match status" value="1"/>
</dbReference>
<evidence type="ECO:0000313" key="6">
    <source>
        <dbReference type="Proteomes" id="UP001144347"/>
    </source>
</evidence>
<evidence type="ECO:0000313" key="5">
    <source>
        <dbReference type="EMBL" id="MCZ4244627.1"/>
    </source>
</evidence>
<dbReference type="EMBL" id="JAPWGM010000003">
    <property type="protein sequence ID" value="MCZ4244627.1"/>
    <property type="molecule type" value="Genomic_DNA"/>
</dbReference>
<dbReference type="Proteomes" id="UP001144347">
    <property type="component" value="Unassembled WGS sequence"/>
</dbReference>
<comment type="caution">
    <text evidence="5">The sequence shown here is derived from an EMBL/GenBank/DDBJ whole genome shotgun (WGS) entry which is preliminary data.</text>
</comment>
<dbReference type="Pfam" id="PF00392">
    <property type="entry name" value="GntR"/>
    <property type="match status" value="1"/>
</dbReference>